<keyword evidence="2" id="KW-1185">Reference proteome</keyword>
<accession>D0GJD6</accession>
<organism evidence="1 2">
    <name type="scientific">Pseudoleptotrichia goodfellowii F0264</name>
    <dbReference type="NCBI Taxonomy" id="596323"/>
    <lineage>
        <taxon>Bacteria</taxon>
        <taxon>Fusobacteriati</taxon>
        <taxon>Fusobacteriota</taxon>
        <taxon>Fusobacteriia</taxon>
        <taxon>Fusobacteriales</taxon>
        <taxon>Leptotrichiaceae</taxon>
        <taxon>Pseudoleptotrichia</taxon>
    </lineage>
</organism>
<dbReference type="AlphaFoldDB" id="D0GJD6"/>
<protein>
    <submittedName>
        <fullName evidence="1">Uncharacterized protein</fullName>
    </submittedName>
</protein>
<proteinExistence type="predicted"/>
<feature type="non-terminal residue" evidence="1">
    <location>
        <position position="1"/>
    </location>
</feature>
<comment type="caution">
    <text evidence="1">The sequence shown here is derived from an EMBL/GenBank/DDBJ whole genome shotgun (WGS) entry which is preliminary data.</text>
</comment>
<evidence type="ECO:0000313" key="1">
    <source>
        <dbReference type="EMBL" id="EEY35795.1"/>
    </source>
</evidence>
<dbReference type="EMBL" id="ADAD01000036">
    <property type="protein sequence ID" value="EEY35795.1"/>
    <property type="molecule type" value="Genomic_DNA"/>
</dbReference>
<reference evidence="1 2" key="1">
    <citation type="submission" date="2009-10" db="EMBL/GenBank/DDBJ databases">
        <authorList>
            <person name="Harkins D.M."/>
            <person name="Madupu R."/>
            <person name="Durkin A.S."/>
            <person name="Torralba M."/>
            <person name="Methe B."/>
            <person name="Sutton G.G."/>
            <person name="Strausberg R.L."/>
            <person name="Nelson K.E."/>
        </authorList>
    </citation>
    <scope>NUCLEOTIDE SEQUENCE [LARGE SCALE GENOMIC DNA]</scope>
    <source>
        <strain evidence="1 2">F0264</strain>
    </source>
</reference>
<sequence>YHRNNNGLEDSEDYASFYGRQFERYYDRNFGNNDVAFITERLKYTKEQLGNDWENKVNEGADNYNKDLTTKRRPNANKSFYTKKEIQDEIQNWFGMNSFNIDWTKYKNNEKYRKQTNYYFFQAKYALRVKSVNKVSDKYVTITQKNGKEMTLKRVPPEESIYHNIELKNGKIYFYFDNRYKKYVQADGYELILDKNNKPVYIPEISGTYNYYTYNMKFEPDWFNHKKDIDLWKDFGAGPNDRTTYEQRLEIGDLSFGSFIQSNYKTLSEMAKSRKDNYFTYEELIILKRTMQTIKD</sequence>
<dbReference type="RefSeq" id="WP_006806594.1">
    <property type="nucleotide sequence ID" value="NZ_ADAD01000036.1"/>
</dbReference>
<gene>
    <name evidence="1" type="ORF">HMPREF0554_2392</name>
</gene>
<dbReference type="Proteomes" id="UP000004226">
    <property type="component" value="Unassembled WGS sequence"/>
</dbReference>
<name>D0GJD6_9FUSO</name>
<evidence type="ECO:0000313" key="2">
    <source>
        <dbReference type="Proteomes" id="UP000004226"/>
    </source>
</evidence>